<evidence type="ECO:0000313" key="3">
    <source>
        <dbReference type="Proteomes" id="UP000799777"/>
    </source>
</evidence>
<accession>A0A9P4HIJ5</accession>
<dbReference type="AlphaFoldDB" id="A0A9P4HIJ5"/>
<sequence>MDPHPHTDISIRNQKVSSLLRLPAELRNEIYGYALGGNEIHFTYDGWYHEFRTYYYNIDHESFEGAAKYCPDLIEVCRQIHEEARTLPFERNNFDIDRNQTMSVVLGPGDFSGIIG</sequence>
<feature type="domain" description="DUF7730" evidence="1">
    <location>
        <begin position="13"/>
        <end position="54"/>
    </location>
</feature>
<dbReference type="Proteomes" id="UP000799777">
    <property type="component" value="Unassembled WGS sequence"/>
</dbReference>
<dbReference type="EMBL" id="ML978156">
    <property type="protein sequence ID" value="KAF2035785.1"/>
    <property type="molecule type" value="Genomic_DNA"/>
</dbReference>
<gene>
    <name evidence="2" type="ORF">EK21DRAFT_106629</name>
</gene>
<keyword evidence="3" id="KW-1185">Reference proteome</keyword>
<dbReference type="Pfam" id="PF24864">
    <property type="entry name" value="DUF7730"/>
    <property type="match status" value="1"/>
</dbReference>
<dbReference type="PANTHER" id="PTHR38790:SF4">
    <property type="entry name" value="2EXR DOMAIN-CONTAINING PROTEIN"/>
    <property type="match status" value="1"/>
</dbReference>
<dbReference type="PANTHER" id="PTHR38790">
    <property type="entry name" value="2EXR DOMAIN-CONTAINING PROTEIN-RELATED"/>
    <property type="match status" value="1"/>
</dbReference>
<evidence type="ECO:0000313" key="2">
    <source>
        <dbReference type="EMBL" id="KAF2035785.1"/>
    </source>
</evidence>
<reference evidence="2" key="1">
    <citation type="journal article" date="2020" name="Stud. Mycol.">
        <title>101 Dothideomycetes genomes: a test case for predicting lifestyles and emergence of pathogens.</title>
        <authorList>
            <person name="Haridas S."/>
            <person name="Albert R."/>
            <person name="Binder M."/>
            <person name="Bloem J."/>
            <person name="Labutti K."/>
            <person name="Salamov A."/>
            <person name="Andreopoulos B."/>
            <person name="Baker S."/>
            <person name="Barry K."/>
            <person name="Bills G."/>
            <person name="Bluhm B."/>
            <person name="Cannon C."/>
            <person name="Castanera R."/>
            <person name="Culley D."/>
            <person name="Daum C."/>
            <person name="Ezra D."/>
            <person name="Gonzalez J."/>
            <person name="Henrissat B."/>
            <person name="Kuo A."/>
            <person name="Liang C."/>
            <person name="Lipzen A."/>
            <person name="Lutzoni F."/>
            <person name="Magnuson J."/>
            <person name="Mondo S."/>
            <person name="Nolan M."/>
            <person name="Ohm R."/>
            <person name="Pangilinan J."/>
            <person name="Park H.-J."/>
            <person name="Ramirez L."/>
            <person name="Alfaro M."/>
            <person name="Sun H."/>
            <person name="Tritt A."/>
            <person name="Yoshinaga Y."/>
            <person name="Zwiers L.-H."/>
            <person name="Turgeon B."/>
            <person name="Goodwin S."/>
            <person name="Spatafora J."/>
            <person name="Crous P."/>
            <person name="Grigoriev I."/>
        </authorList>
    </citation>
    <scope>NUCLEOTIDE SEQUENCE</scope>
    <source>
        <strain evidence="2">CBS 110217</strain>
    </source>
</reference>
<dbReference type="OrthoDB" id="5413827at2759"/>
<evidence type="ECO:0000259" key="1">
    <source>
        <dbReference type="Pfam" id="PF24864"/>
    </source>
</evidence>
<organism evidence="2 3">
    <name type="scientific">Setomelanomma holmii</name>
    <dbReference type="NCBI Taxonomy" id="210430"/>
    <lineage>
        <taxon>Eukaryota</taxon>
        <taxon>Fungi</taxon>
        <taxon>Dikarya</taxon>
        <taxon>Ascomycota</taxon>
        <taxon>Pezizomycotina</taxon>
        <taxon>Dothideomycetes</taxon>
        <taxon>Pleosporomycetidae</taxon>
        <taxon>Pleosporales</taxon>
        <taxon>Pleosporineae</taxon>
        <taxon>Phaeosphaeriaceae</taxon>
        <taxon>Setomelanomma</taxon>
    </lineage>
</organism>
<dbReference type="InterPro" id="IPR056632">
    <property type="entry name" value="DUF7730"/>
</dbReference>
<name>A0A9P4HIJ5_9PLEO</name>
<protein>
    <recommendedName>
        <fullName evidence="1">DUF7730 domain-containing protein</fullName>
    </recommendedName>
</protein>
<comment type="caution">
    <text evidence="2">The sequence shown here is derived from an EMBL/GenBank/DDBJ whole genome shotgun (WGS) entry which is preliminary data.</text>
</comment>
<proteinExistence type="predicted"/>